<organism evidence="9 10">
    <name type="scientific">Tepidimicrobium xylanilyticum</name>
    <dbReference type="NCBI Taxonomy" id="1123352"/>
    <lineage>
        <taxon>Bacteria</taxon>
        <taxon>Bacillati</taxon>
        <taxon>Bacillota</taxon>
        <taxon>Tissierellia</taxon>
        <taxon>Tissierellales</taxon>
        <taxon>Tepidimicrobiaceae</taxon>
        <taxon>Tepidimicrobium</taxon>
    </lineage>
</organism>
<sequence length="80" mass="8723">MIRDKNIKDKIKEAVIIGLPIVIGYFPIAMAFGLLSKNTSISFRDTNLLSLIVYAGASQFMALDLIGAGATWANIILYCD</sequence>
<gene>
    <name evidence="9" type="ORF">SAMN05660923_00100</name>
</gene>
<feature type="transmembrane region" description="Helical" evidence="8">
    <location>
        <begin position="48"/>
        <end position="77"/>
    </location>
</feature>
<protein>
    <submittedName>
        <fullName evidence="9">AzlC protein</fullName>
    </submittedName>
</protein>
<dbReference type="PANTHER" id="PTHR34979">
    <property type="entry name" value="INNER MEMBRANE PROTEIN YGAZ"/>
    <property type="match status" value="1"/>
</dbReference>
<dbReference type="Proteomes" id="UP000198828">
    <property type="component" value="Unassembled WGS sequence"/>
</dbReference>
<dbReference type="Pfam" id="PF03591">
    <property type="entry name" value="AzlC"/>
    <property type="match status" value="1"/>
</dbReference>
<keyword evidence="4" id="KW-1003">Cell membrane</keyword>
<evidence type="ECO:0000256" key="2">
    <source>
        <dbReference type="ARBA" id="ARBA00010735"/>
    </source>
</evidence>
<evidence type="ECO:0000256" key="1">
    <source>
        <dbReference type="ARBA" id="ARBA00004651"/>
    </source>
</evidence>
<keyword evidence="3" id="KW-0813">Transport</keyword>
<reference evidence="9 10" key="1">
    <citation type="submission" date="2016-10" db="EMBL/GenBank/DDBJ databases">
        <authorList>
            <person name="de Groot N.N."/>
        </authorList>
    </citation>
    <scope>NUCLEOTIDE SEQUENCE [LARGE SCALE GENOMIC DNA]</scope>
    <source>
        <strain evidence="9 10">DSM 23310</strain>
    </source>
</reference>
<proteinExistence type="inferred from homology"/>
<name>A0A1H2QAL6_9FIRM</name>
<dbReference type="GO" id="GO:1903785">
    <property type="term" value="P:L-valine transmembrane transport"/>
    <property type="evidence" value="ECO:0007669"/>
    <property type="project" value="TreeGrafter"/>
</dbReference>
<keyword evidence="10" id="KW-1185">Reference proteome</keyword>
<evidence type="ECO:0000256" key="8">
    <source>
        <dbReference type="SAM" id="Phobius"/>
    </source>
</evidence>
<evidence type="ECO:0000256" key="5">
    <source>
        <dbReference type="ARBA" id="ARBA00022692"/>
    </source>
</evidence>
<feature type="transmembrane region" description="Helical" evidence="8">
    <location>
        <begin position="14"/>
        <end position="36"/>
    </location>
</feature>
<evidence type="ECO:0000256" key="7">
    <source>
        <dbReference type="ARBA" id="ARBA00023136"/>
    </source>
</evidence>
<keyword evidence="7 8" id="KW-0472">Membrane</keyword>
<evidence type="ECO:0000313" key="10">
    <source>
        <dbReference type="Proteomes" id="UP000198828"/>
    </source>
</evidence>
<comment type="similarity">
    <text evidence="2">Belongs to the AzlC family.</text>
</comment>
<keyword evidence="6 8" id="KW-1133">Transmembrane helix</keyword>
<comment type="subcellular location">
    <subcellularLocation>
        <location evidence="1">Cell membrane</location>
        <topology evidence="1">Multi-pass membrane protein</topology>
    </subcellularLocation>
</comment>
<dbReference type="EMBL" id="FNNG01000001">
    <property type="protein sequence ID" value="SDW04162.1"/>
    <property type="molecule type" value="Genomic_DNA"/>
</dbReference>
<dbReference type="GO" id="GO:0005886">
    <property type="term" value="C:plasma membrane"/>
    <property type="evidence" value="ECO:0007669"/>
    <property type="project" value="UniProtKB-SubCell"/>
</dbReference>
<evidence type="ECO:0000313" key="9">
    <source>
        <dbReference type="EMBL" id="SDW04162.1"/>
    </source>
</evidence>
<evidence type="ECO:0000256" key="4">
    <source>
        <dbReference type="ARBA" id="ARBA00022475"/>
    </source>
</evidence>
<keyword evidence="5 8" id="KW-0812">Transmembrane</keyword>
<evidence type="ECO:0000256" key="3">
    <source>
        <dbReference type="ARBA" id="ARBA00022448"/>
    </source>
</evidence>
<dbReference type="RefSeq" id="WP_234949793.1">
    <property type="nucleotide sequence ID" value="NZ_BSYN01000001.1"/>
</dbReference>
<dbReference type="InterPro" id="IPR011606">
    <property type="entry name" value="Brnchd-chn_aa_trnsp_permease"/>
</dbReference>
<evidence type="ECO:0000256" key="6">
    <source>
        <dbReference type="ARBA" id="ARBA00022989"/>
    </source>
</evidence>
<accession>A0A1H2QAL6</accession>
<dbReference type="PANTHER" id="PTHR34979:SF1">
    <property type="entry name" value="INNER MEMBRANE PROTEIN YGAZ"/>
    <property type="match status" value="1"/>
</dbReference>
<dbReference type="AlphaFoldDB" id="A0A1H2QAL6"/>